<protein>
    <submittedName>
        <fullName evidence="6">Uncharacterized protein</fullName>
    </submittedName>
</protein>
<evidence type="ECO:0000256" key="3">
    <source>
        <dbReference type="ARBA" id="ARBA00022989"/>
    </source>
</evidence>
<keyword evidence="4 5" id="KW-0472">Membrane</keyword>
<dbReference type="GO" id="GO:0022857">
    <property type="term" value="F:transmembrane transporter activity"/>
    <property type="evidence" value="ECO:0007669"/>
    <property type="project" value="TreeGrafter"/>
</dbReference>
<evidence type="ECO:0000256" key="5">
    <source>
        <dbReference type="SAM" id="Phobius"/>
    </source>
</evidence>
<dbReference type="PANTHER" id="PTHR23502">
    <property type="entry name" value="MAJOR FACILITATOR SUPERFAMILY"/>
    <property type="match status" value="1"/>
</dbReference>
<evidence type="ECO:0000313" key="7">
    <source>
        <dbReference type="Proteomes" id="UP001275084"/>
    </source>
</evidence>
<dbReference type="InterPro" id="IPR036259">
    <property type="entry name" value="MFS_trans_sf"/>
</dbReference>
<feature type="transmembrane region" description="Helical" evidence="5">
    <location>
        <begin position="146"/>
        <end position="166"/>
    </location>
</feature>
<feature type="transmembrane region" description="Helical" evidence="5">
    <location>
        <begin position="47"/>
        <end position="66"/>
    </location>
</feature>
<dbReference type="EMBL" id="JAUIQD010000007">
    <property type="protein sequence ID" value="KAK3344363.1"/>
    <property type="molecule type" value="Genomic_DNA"/>
</dbReference>
<evidence type="ECO:0000256" key="2">
    <source>
        <dbReference type="ARBA" id="ARBA00022692"/>
    </source>
</evidence>
<comment type="subcellular location">
    <subcellularLocation>
        <location evidence="1">Membrane</location>
        <topology evidence="1">Multi-pass membrane protein</topology>
    </subcellularLocation>
</comment>
<comment type="caution">
    <text evidence="6">The sequence shown here is derived from an EMBL/GenBank/DDBJ whole genome shotgun (WGS) entry which is preliminary data.</text>
</comment>
<evidence type="ECO:0000256" key="1">
    <source>
        <dbReference type="ARBA" id="ARBA00004141"/>
    </source>
</evidence>
<keyword evidence="2 5" id="KW-0812">Transmembrane</keyword>
<feature type="transmembrane region" description="Helical" evidence="5">
    <location>
        <begin position="178"/>
        <end position="201"/>
    </location>
</feature>
<feature type="transmembrane region" description="Helical" evidence="5">
    <location>
        <begin position="119"/>
        <end position="140"/>
    </location>
</feature>
<dbReference type="GO" id="GO:0005886">
    <property type="term" value="C:plasma membrane"/>
    <property type="evidence" value="ECO:0007669"/>
    <property type="project" value="TreeGrafter"/>
</dbReference>
<accession>A0AAJ0HA72</accession>
<reference evidence="6" key="1">
    <citation type="journal article" date="2023" name="Mol. Phylogenet. Evol.">
        <title>Genome-scale phylogeny and comparative genomics of the fungal order Sordariales.</title>
        <authorList>
            <person name="Hensen N."/>
            <person name="Bonometti L."/>
            <person name="Westerberg I."/>
            <person name="Brannstrom I.O."/>
            <person name="Guillou S."/>
            <person name="Cros-Aarteil S."/>
            <person name="Calhoun S."/>
            <person name="Haridas S."/>
            <person name="Kuo A."/>
            <person name="Mondo S."/>
            <person name="Pangilinan J."/>
            <person name="Riley R."/>
            <person name="LaButti K."/>
            <person name="Andreopoulos B."/>
            <person name="Lipzen A."/>
            <person name="Chen C."/>
            <person name="Yan M."/>
            <person name="Daum C."/>
            <person name="Ng V."/>
            <person name="Clum A."/>
            <person name="Steindorff A."/>
            <person name="Ohm R.A."/>
            <person name="Martin F."/>
            <person name="Silar P."/>
            <person name="Natvig D.O."/>
            <person name="Lalanne C."/>
            <person name="Gautier V."/>
            <person name="Ament-Velasquez S.L."/>
            <person name="Kruys A."/>
            <person name="Hutchinson M.I."/>
            <person name="Powell A.J."/>
            <person name="Barry K."/>
            <person name="Miller A.N."/>
            <person name="Grigoriev I.V."/>
            <person name="Debuchy R."/>
            <person name="Gladieux P."/>
            <person name="Hiltunen Thoren M."/>
            <person name="Johannesson H."/>
        </authorList>
    </citation>
    <scope>NUCLEOTIDE SEQUENCE</scope>
    <source>
        <strain evidence="6">CBS 955.72</strain>
    </source>
</reference>
<keyword evidence="7" id="KW-1185">Reference proteome</keyword>
<dbReference type="Proteomes" id="UP001275084">
    <property type="component" value="Unassembled WGS sequence"/>
</dbReference>
<gene>
    <name evidence="6" type="ORF">B0T25DRAFT_616029</name>
</gene>
<dbReference type="SUPFAM" id="SSF103473">
    <property type="entry name" value="MFS general substrate transporter"/>
    <property type="match status" value="1"/>
</dbReference>
<dbReference type="PANTHER" id="PTHR23502:SF74">
    <property type="entry name" value="MAJOR FACILITATOR SUPERFAMILY (MFS) PROFILE DOMAIN-CONTAINING PROTEIN"/>
    <property type="match status" value="1"/>
</dbReference>
<feature type="transmembrane region" description="Helical" evidence="5">
    <location>
        <begin position="78"/>
        <end position="98"/>
    </location>
</feature>
<evidence type="ECO:0000256" key="4">
    <source>
        <dbReference type="ARBA" id="ARBA00023136"/>
    </source>
</evidence>
<name>A0AAJ0HA72_9PEZI</name>
<dbReference type="AlphaFoldDB" id="A0AAJ0HA72"/>
<organism evidence="6 7">
    <name type="scientific">Lasiosphaeria hispida</name>
    <dbReference type="NCBI Taxonomy" id="260671"/>
    <lineage>
        <taxon>Eukaryota</taxon>
        <taxon>Fungi</taxon>
        <taxon>Dikarya</taxon>
        <taxon>Ascomycota</taxon>
        <taxon>Pezizomycotina</taxon>
        <taxon>Sordariomycetes</taxon>
        <taxon>Sordariomycetidae</taxon>
        <taxon>Sordariales</taxon>
        <taxon>Lasiosphaeriaceae</taxon>
        <taxon>Lasiosphaeria</taxon>
    </lineage>
</organism>
<reference evidence="6" key="2">
    <citation type="submission" date="2023-06" db="EMBL/GenBank/DDBJ databases">
        <authorList>
            <consortium name="Lawrence Berkeley National Laboratory"/>
            <person name="Haridas S."/>
            <person name="Hensen N."/>
            <person name="Bonometti L."/>
            <person name="Westerberg I."/>
            <person name="Brannstrom I.O."/>
            <person name="Guillou S."/>
            <person name="Cros-Aarteil S."/>
            <person name="Calhoun S."/>
            <person name="Kuo A."/>
            <person name="Mondo S."/>
            <person name="Pangilinan J."/>
            <person name="Riley R."/>
            <person name="Labutti K."/>
            <person name="Andreopoulos B."/>
            <person name="Lipzen A."/>
            <person name="Chen C."/>
            <person name="Yanf M."/>
            <person name="Daum C."/>
            <person name="Ng V."/>
            <person name="Clum A."/>
            <person name="Steindorff A."/>
            <person name="Ohm R."/>
            <person name="Martin F."/>
            <person name="Silar P."/>
            <person name="Natvig D."/>
            <person name="Lalanne C."/>
            <person name="Gautier V."/>
            <person name="Ament-Velasquez S.L."/>
            <person name="Kruys A."/>
            <person name="Hutchinson M.I."/>
            <person name="Powell A.J."/>
            <person name="Barry K."/>
            <person name="Miller A.N."/>
            <person name="Grigoriev I.V."/>
            <person name="Debuchy R."/>
            <person name="Gladieux P."/>
            <person name="Thoren M.H."/>
            <person name="Johannesson H."/>
        </authorList>
    </citation>
    <scope>NUCLEOTIDE SEQUENCE</scope>
    <source>
        <strain evidence="6">CBS 955.72</strain>
    </source>
</reference>
<proteinExistence type="predicted"/>
<sequence length="240" mass="27171">MSEVCVGPSSSTTTDRRAMSPRLPLSLKELTTVVLTRPIRMIVLEPIVNTSCVYLALCYAIFYMSFEAFPIIFQGLYGLTYLAIGAGCLLALPVFWAYDNILYRARERDAPWTRQEESHRLPLACIVGPLFAISLFWLGWTARQPVPFFVPMLAGVPFGMGFMCIFQALLPHVRPLGIAGACSLLDGVSLLMCGILFLSLWQGERIRTNSKFCIARRRRRREEMARKIEGQRARRKTRLS</sequence>
<keyword evidence="3 5" id="KW-1133">Transmembrane helix</keyword>
<evidence type="ECO:0000313" key="6">
    <source>
        <dbReference type="EMBL" id="KAK3344363.1"/>
    </source>
</evidence>